<name>A0ABN8PQC1_9CNID</name>
<evidence type="ECO:0000313" key="4">
    <source>
        <dbReference type="EMBL" id="CAH3148288.1"/>
    </source>
</evidence>
<dbReference type="InterPro" id="IPR050090">
    <property type="entry name" value="Tyrosine_recombinase_XerCD"/>
</dbReference>
<dbReference type="EMBL" id="CALNXI010000948">
    <property type="protein sequence ID" value="CAH3148288.1"/>
    <property type="molecule type" value="Genomic_DNA"/>
</dbReference>
<evidence type="ECO:0000313" key="5">
    <source>
        <dbReference type="Proteomes" id="UP001159427"/>
    </source>
</evidence>
<dbReference type="PANTHER" id="PTHR30349:SF41">
    <property type="entry name" value="INTEGRASE_RECOMBINASE PROTEIN MJ0367-RELATED"/>
    <property type="match status" value="1"/>
</dbReference>
<accession>A0ABN8PQC1</accession>
<feature type="region of interest" description="Disordered" evidence="3">
    <location>
        <begin position="494"/>
        <end position="523"/>
    </location>
</feature>
<dbReference type="Gene3D" id="1.10.443.10">
    <property type="entry name" value="Intergrase catalytic core"/>
    <property type="match status" value="1"/>
</dbReference>
<dbReference type="SUPFAM" id="SSF56349">
    <property type="entry name" value="DNA breaking-rejoining enzymes"/>
    <property type="match status" value="1"/>
</dbReference>
<keyword evidence="2" id="KW-0233">DNA recombination</keyword>
<reference evidence="4 5" key="1">
    <citation type="submission" date="2022-05" db="EMBL/GenBank/DDBJ databases">
        <authorList>
            <consortium name="Genoscope - CEA"/>
            <person name="William W."/>
        </authorList>
    </citation>
    <scope>NUCLEOTIDE SEQUENCE [LARGE SCALE GENOMIC DNA]</scope>
</reference>
<evidence type="ECO:0000256" key="3">
    <source>
        <dbReference type="SAM" id="MobiDB-lite"/>
    </source>
</evidence>
<feature type="compositionally biased region" description="Basic and acidic residues" evidence="3">
    <location>
        <begin position="500"/>
        <end position="523"/>
    </location>
</feature>
<keyword evidence="5" id="KW-1185">Reference proteome</keyword>
<dbReference type="InterPro" id="IPR011010">
    <property type="entry name" value="DNA_brk_join_enz"/>
</dbReference>
<organism evidence="4 5">
    <name type="scientific">Porites evermanni</name>
    <dbReference type="NCBI Taxonomy" id="104178"/>
    <lineage>
        <taxon>Eukaryota</taxon>
        <taxon>Metazoa</taxon>
        <taxon>Cnidaria</taxon>
        <taxon>Anthozoa</taxon>
        <taxon>Hexacorallia</taxon>
        <taxon>Scleractinia</taxon>
        <taxon>Fungiina</taxon>
        <taxon>Poritidae</taxon>
        <taxon>Porites</taxon>
    </lineage>
</organism>
<keyword evidence="1" id="KW-0238">DNA-binding</keyword>
<evidence type="ECO:0000256" key="1">
    <source>
        <dbReference type="ARBA" id="ARBA00023125"/>
    </source>
</evidence>
<gene>
    <name evidence="4" type="ORF">PEVE_00044533</name>
</gene>
<evidence type="ECO:0000256" key="2">
    <source>
        <dbReference type="ARBA" id="ARBA00023172"/>
    </source>
</evidence>
<dbReference type="Proteomes" id="UP001159427">
    <property type="component" value="Unassembled WGS sequence"/>
</dbReference>
<evidence type="ECO:0008006" key="6">
    <source>
        <dbReference type="Google" id="ProtNLM"/>
    </source>
</evidence>
<proteinExistence type="predicted"/>
<sequence length="523" mass="60101">MLSHGHVFKTPVESAQELVRSAEEYDKYVQEELCCVIGGDQSDNDDALDTDWNPSDCDIEEGRDVKTENNNVHDELTGQLLMEFHEWLIDVDGGYRSEKLAQQYKSQVRTKNSKPSVYLLVRPEKEGVNLLKKWLSYAVEKYQPGTVRSYLMSLRLFYKFLTQERKSEMSDRKLQKYDEELNKLISSEQFYKVCHGEQRKNAIKKLATSSQQTNKGSDIRRIVNDKTHCEVRDWLIARLLIDNSGRSGVASGMKVSEFKAAVFYPGTDEDLARYRILVSDHKTAGVYGAAVVWVYDDLYNLMDMYLRTVRSQCAATAAKEVEQFLISSYGMSLTSSQVSTSIWKAFQREGIFTEGRICATTIRKSLATGMHVHMPHEKDHLAALAQHKTQTQARYYRVHDKVRETDLGRRAASHEKVARFLSSAAPPAPPPEVNSTASVSTESSRFWRKFSDEQASFLFSITRDMIESDAIKREVVWQRVKENEKSLELELITGTENEEEERKTKQRLTDKVRKMAKDFKGRR</sequence>
<comment type="caution">
    <text evidence="4">The sequence shown here is derived from an EMBL/GenBank/DDBJ whole genome shotgun (WGS) entry which is preliminary data.</text>
</comment>
<protein>
    <recommendedName>
        <fullName evidence="6">Core-binding (CB) domain-containing protein</fullName>
    </recommendedName>
</protein>
<dbReference type="InterPro" id="IPR013762">
    <property type="entry name" value="Integrase-like_cat_sf"/>
</dbReference>
<dbReference type="PANTHER" id="PTHR30349">
    <property type="entry name" value="PHAGE INTEGRASE-RELATED"/>
    <property type="match status" value="1"/>
</dbReference>